<name>A0A915K067_ROMCU</name>
<protein>
    <submittedName>
        <fullName evidence="3">Uncharacterized protein</fullName>
    </submittedName>
</protein>
<evidence type="ECO:0000313" key="3">
    <source>
        <dbReference type="WBParaSite" id="nRc.2.0.1.t31699-RA"/>
    </source>
</evidence>
<feature type="region of interest" description="Disordered" evidence="1">
    <location>
        <begin position="67"/>
        <end position="96"/>
    </location>
</feature>
<dbReference type="Proteomes" id="UP000887565">
    <property type="component" value="Unplaced"/>
</dbReference>
<dbReference type="AlphaFoldDB" id="A0A915K067"/>
<keyword evidence="2" id="KW-1185">Reference proteome</keyword>
<organism evidence="2 3">
    <name type="scientific">Romanomermis culicivorax</name>
    <name type="common">Nematode worm</name>
    <dbReference type="NCBI Taxonomy" id="13658"/>
    <lineage>
        <taxon>Eukaryota</taxon>
        <taxon>Metazoa</taxon>
        <taxon>Ecdysozoa</taxon>
        <taxon>Nematoda</taxon>
        <taxon>Enoplea</taxon>
        <taxon>Dorylaimia</taxon>
        <taxon>Mermithida</taxon>
        <taxon>Mermithoidea</taxon>
        <taxon>Mermithidae</taxon>
        <taxon>Romanomermis</taxon>
    </lineage>
</organism>
<sequence>MQGEGTPPLQAIAGLAKGISGVTQRGQQSHCSCLSQFRVVHRLGISGGHDDEYQTLVRIDYSRGSSRGCHGSGSHYGSHEGHKGRHGHQKEQSVSGVDNGHSWWYRGRGKTKCRFACTMAIEG</sequence>
<accession>A0A915K067</accession>
<evidence type="ECO:0000313" key="2">
    <source>
        <dbReference type="Proteomes" id="UP000887565"/>
    </source>
</evidence>
<evidence type="ECO:0000256" key="1">
    <source>
        <dbReference type="SAM" id="MobiDB-lite"/>
    </source>
</evidence>
<dbReference type="WBParaSite" id="nRc.2.0.1.t31699-RA">
    <property type="protein sequence ID" value="nRc.2.0.1.t31699-RA"/>
    <property type="gene ID" value="nRc.2.0.1.g31699"/>
</dbReference>
<proteinExistence type="predicted"/>
<feature type="compositionally biased region" description="Low complexity" evidence="1">
    <location>
        <begin position="67"/>
        <end position="76"/>
    </location>
</feature>
<reference evidence="3" key="1">
    <citation type="submission" date="2022-11" db="UniProtKB">
        <authorList>
            <consortium name="WormBaseParasite"/>
        </authorList>
    </citation>
    <scope>IDENTIFICATION</scope>
</reference>